<accession>A0A1W6L2R8</accession>
<name>A0A1W6L2R8_9BURK</name>
<evidence type="ECO:0000256" key="8">
    <source>
        <dbReference type="ARBA" id="ARBA00023114"/>
    </source>
</evidence>
<evidence type="ECO:0000313" key="13">
    <source>
        <dbReference type="Proteomes" id="UP000193427"/>
    </source>
</evidence>
<dbReference type="Proteomes" id="UP000193427">
    <property type="component" value="Chromosome"/>
</dbReference>
<dbReference type="SUPFAM" id="SSF56935">
    <property type="entry name" value="Porins"/>
    <property type="match status" value="1"/>
</dbReference>
<evidence type="ECO:0000256" key="3">
    <source>
        <dbReference type="ARBA" id="ARBA00022448"/>
    </source>
</evidence>
<dbReference type="GO" id="GO:0046930">
    <property type="term" value="C:pore complex"/>
    <property type="evidence" value="ECO:0007669"/>
    <property type="project" value="UniProtKB-KW"/>
</dbReference>
<feature type="domain" description="Porin" evidence="11">
    <location>
        <begin position="9"/>
        <end position="306"/>
    </location>
</feature>
<keyword evidence="5" id="KW-0812">Transmembrane</keyword>
<keyword evidence="13" id="KW-1185">Reference proteome</keyword>
<keyword evidence="8" id="KW-0626">Porin</keyword>
<evidence type="ECO:0000256" key="5">
    <source>
        <dbReference type="ARBA" id="ARBA00022692"/>
    </source>
</evidence>
<dbReference type="InterPro" id="IPR050298">
    <property type="entry name" value="Gram-neg_bact_OMP"/>
</dbReference>
<evidence type="ECO:0000256" key="9">
    <source>
        <dbReference type="ARBA" id="ARBA00023136"/>
    </source>
</evidence>
<evidence type="ECO:0000313" key="12">
    <source>
        <dbReference type="EMBL" id="ARN18517.1"/>
    </source>
</evidence>
<dbReference type="GO" id="GO:0009279">
    <property type="term" value="C:cell outer membrane"/>
    <property type="evidence" value="ECO:0007669"/>
    <property type="project" value="UniProtKB-SubCell"/>
</dbReference>
<dbReference type="GO" id="GO:0015288">
    <property type="term" value="F:porin activity"/>
    <property type="evidence" value="ECO:0007669"/>
    <property type="project" value="UniProtKB-KW"/>
</dbReference>
<dbReference type="CDD" id="cd00342">
    <property type="entry name" value="gram_neg_porins"/>
    <property type="match status" value="1"/>
</dbReference>
<keyword evidence="6" id="KW-0732">Signal</keyword>
<keyword evidence="10" id="KW-0998">Cell outer membrane</keyword>
<sequence>MKRTALSLSVLLLAGAAHAQSQVTVYGIAAVEVLNVTNVNTGTPAAPQLGTDRRIDNSKVTNSRLGFRGTEDLGGGLSAVFGFESAIAIDTGAQANAKFWNRGSFVGLKDTRFGQLTFGRQWNLEDGIMSRYFIGGGYTVFQFSEFGYISDLVDNAAKYVSPTLGGFTLQALAAPGEGSSGRTVELGATQVFGPFDIGATWRKAKNAAGREDTQTAVGVSWQIGKVRLHAGFADSDPEALGLPKARAWDAGVVWDALPALTVTADYVARDQRGTGDDSDFWRLQGIYALSKRTALFANLVSLHNDGNASQKFYGNGAPGVTQNVTSLGLRHSF</sequence>
<dbReference type="AlphaFoldDB" id="A0A1W6L2R8"/>
<dbReference type="Pfam" id="PF13609">
    <property type="entry name" value="Porin_4"/>
    <property type="match status" value="1"/>
</dbReference>
<dbReference type="OrthoDB" id="5289162at2"/>
<dbReference type="PANTHER" id="PTHR34501">
    <property type="entry name" value="PROTEIN YDDL-RELATED"/>
    <property type="match status" value="1"/>
</dbReference>
<reference evidence="12 13" key="1">
    <citation type="submission" date="2016-04" db="EMBL/GenBank/DDBJ databases">
        <title>Complete genome sequence of natural rubber-degrading, novel Gram-negative bacterium, Rhizobacter gummiphilus strain NS21.</title>
        <authorList>
            <person name="Tabata M."/>
            <person name="Kasai D."/>
            <person name="Fukuda M."/>
        </authorList>
    </citation>
    <scope>NUCLEOTIDE SEQUENCE [LARGE SCALE GENOMIC DNA]</scope>
    <source>
        <strain evidence="12 13">NS21</strain>
    </source>
</reference>
<comment type="subcellular location">
    <subcellularLocation>
        <location evidence="1">Cell outer membrane</location>
        <topology evidence="1">Multi-pass membrane protein</topology>
    </subcellularLocation>
</comment>
<dbReference type="PANTHER" id="PTHR34501:SF9">
    <property type="entry name" value="MAJOR OUTER MEMBRANE PROTEIN P.IA"/>
    <property type="match status" value="1"/>
</dbReference>
<dbReference type="EMBL" id="CP015118">
    <property type="protein sequence ID" value="ARN18517.1"/>
    <property type="molecule type" value="Genomic_DNA"/>
</dbReference>
<dbReference type="InterPro" id="IPR033900">
    <property type="entry name" value="Gram_neg_porin_domain"/>
</dbReference>
<evidence type="ECO:0000256" key="4">
    <source>
        <dbReference type="ARBA" id="ARBA00022452"/>
    </source>
</evidence>
<evidence type="ECO:0000256" key="6">
    <source>
        <dbReference type="ARBA" id="ARBA00022729"/>
    </source>
</evidence>
<dbReference type="RefSeq" id="WP_085748750.1">
    <property type="nucleotide sequence ID" value="NZ_BSPR01000010.1"/>
</dbReference>
<keyword evidence="7" id="KW-0406">Ion transport</keyword>
<gene>
    <name evidence="12" type="ORF">A4W93_00495</name>
</gene>
<dbReference type="GO" id="GO:0006811">
    <property type="term" value="P:monoatomic ion transport"/>
    <property type="evidence" value="ECO:0007669"/>
    <property type="project" value="UniProtKB-KW"/>
</dbReference>
<proteinExistence type="predicted"/>
<dbReference type="STRING" id="946333.A4W93_00495"/>
<evidence type="ECO:0000256" key="10">
    <source>
        <dbReference type="ARBA" id="ARBA00023237"/>
    </source>
</evidence>
<evidence type="ECO:0000256" key="2">
    <source>
        <dbReference type="ARBA" id="ARBA00011233"/>
    </source>
</evidence>
<keyword evidence="4" id="KW-1134">Transmembrane beta strand</keyword>
<dbReference type="InterPro" id="IPR023614">
    <property type="entry name" value="Porin_dom_sf"/>
</dbReference>
<evidence type="ECO:0000256" key="7">
    <source>
        <dbReference type="ARBA" id="ARBA00023065"/>
    </source>
</evidence>
<dbReference type="Gene3D" id="2.40.160.10">
    <property type="entry name" value="Porin"/>
    <property type="match status" value="1"/>
</dbReference>
<dbReference type="KEGG" id="rgu:A4W93_00495"/>
<evidence type="ECO:0000256" key="1">
    <source>
        <dbReference type="ARBA" id="ARBA00004571"/>
    </source>
</evidence>
<evidence type="ECO:0000259" key="11">
    <source>
        <dbReference type="Pfam" id="PF13609"/>
    </source>
</evidence>
<keyword evidence="3" id="KW-0813">Transport</keyword>
<comment type="subunit">
    <text evidence="2">Homotrimer.</text>
</comment>
<organism evidence="12 13">
    <name type="scientific">Piscinibacter gummiphilus</name>
    <dbReference type="NCBI Taxonomy" id="946333"/>
    <lineage>
        <taxon>Bacteria</taxon>
        <taxon>Pseudomonadati</taxon>
        <taxon>Pseudomonadota</taxon>
        <taxon>Betaproteobacteria</taxon>
        <taxon>Burkholderiales</taxon>
        <taxon>Sphaerotilaceae</taxon>
        <taxon>Piscinibacter</taxon>
    </lineage>
</organism>
<keyword evidence="9" id="KW-0472">Membrane</keyword>
<protein>
    <recommendedName>
        <fullName evidence="11">Porin domain-containing protein</fullName>
    </recommendedName>
</protein>